<dbReference type="InterPro" id="IPR001251">
    <property type="entry name" value="CRAL-TRIO_dom"/>
</dbReference>
<evidence type="ECO:0000313" key="2">
    <source>
        <dbReference type="EMBL" id="CAG7659570.1"/>
    </source>
</evidence>
<protein>
    <recommendedName>
        <fullName evidence="1">CRAL-TRIO domain-containing protein</fullName>
    </recommendedName>
</protein>
<dbReference type="Pfam" id="PF00650">
    <property type="entry name" value="CRAL_TRIO"/>
    <property type="match status" value="1"/>
</dbReference>
<dbReference type="Proteomes" id="UP000708208">
    <property type="component" value="Unassembled WGS sequence"/>
</dbReference>
<name>A0A8J2JMX2_9HEXA</name>
<accession>A0A8J2JMX2</accession>
<dbReference type="InterPro" id="IPR051064">
    <property type="entry name" value="SEC14/CRAL-TRIO_domain"/>
</dbReference>
<feature type="non-terminal residue" evidence="2">
    <location>
        <position position="1"/>
    </location>
</feature>
<dbReference type="PANTHER" id="PTHR23324">
    <property type="entry name" value="SEC14 RELATED PROTEIN"/>
    <property type="match status" value="1"/>
</dbReference>
<reference evidence="2" key="1">
    <citation type="submission" date="2021-06" db="EMBL/GenBank/DDBJ databases">
        <authorList>
            <person name="Hodson N. C."/>
            <person name="Mongue J. A."/>
            <person name="Jaron S. K."/>
        </authorList>
    </citation>
    <scope>NUCLEOTIDE SEQUENCE</scope>
</reference>
<dbReference type="GO" id="GO:0005737">
    <property type="term" value="C:cytoplasm"/>
    <property type="evidence" value="ECO:0007669"/>
    <property type="project" value="TreeGrafter"/>
</dbReference>
<dbReference type="CDD" id="cd00170">
    <property type="entry name" value="SEC14"/>
    <property type="match status" value="1"/>
</dbReference>
<dbReference type="PROSITE" id="PS50191">
    <property type="entry name" value="CRAL_TRIO"/>
    <property type="match status" value="1"/>
</dbReference>
<feature type="domain" description="CRAL-TRIO" evidence="1">
    <location>
        <begin position="1"/>
        <end position="140"/>
    </location>
</feature>
<dbReference type="AlphaFoldDB" id="A0A8J2JMX2"/>
<dbReference type="EMBL" id="CAJVCH010007073">
    <property type="protein sequence ID" value="CAG7659570.1"/>
    <property type="molecule type" value="Genomic_DNA"/>
</dbReference>
<keyword evidence="3" id="KW-1185">Reference proteome</keyword>
<dbReference type="PANTHER" id="PTHR23324:SF83">
    <property type="entry name" value="SEC14-LIKE PROTEIN 2"/>
    <property type="match status" value="1"/>
</dbReference>
<dbReference type="OrthoDB" id="1434354at2759"/>
<evidence type="ECO:0000313" key="3">
    <source>
        <dbReference type="Proteomes" id="UP000708208"/>
    </source>
</evidence>
<sequence>IITPLGKWNAKKVILDLGTETALLSQWRYLKIVQATIKDKLTSEGVPVTQYSVISDLEGLSIGQGTLSVLRILSDAAQIFEANFPESSKCMVVVNAPWFFPLFHKCIKPFLSEKTTRKCTFMGKIKWNGCNSYDLYFLTI</sequence>
<organism evidence="2 3">
    <name type="scientific">Allacma fusca</name>
    <dbReference type="NCBI Taxonomy" id="39272"/>
    <lineage>
        <taxon>Eukaryota</taxon>
        <taxon>Metazoa</taxon>
        <taxon>Ecdysozoa</taxon>
        <taxon>Arthropoda</taxon>
        <taxon>Hexapoda</taxon>
        <taxon>Collembola</taxon>
        <taxon>Symphypleona</taxon>
        <taxon>Sminthuridae</taxon>
        <taxon>Allacma</taxon>
    </lineage>
</organism>
<comment type="caution">
    <text evidence="2">The sequence shown here is derived from an EMBL/GenBank/DDBJ whole genome shotgun (WGS) entry which is preliminary data.</text>
</comment>
<gene>
    <name evidence="2" type="ORF">AFUS01_LOCUS1270</name>
</gene>
<evidence type="ECO:0000259" key="1">
    <source>
        <dbReference type="PROSITE" id="PS50191"/>
    </source>
</evidence>
<proteinExistence type="predicted"/>